<dbReference type="InterPro" id="IPR020846">
    <property type="entry name" value="MFS_dom"/>
</dbReference>
<proteinExistence type="predicted"/>
<comment type="subcellular location">
    <subcellularLocation>
        <location evidence="1">Cell membrane</location>
        <topology evidence="1">Multi-pass membrane protein</topology>
    </subcellularLocation>
</comment>
<keyword evidence="4 5" id="KW-0472">Membrane</keyword>
<evidence type="ECO:0000256" key="2">
    <source>
        <dbReference type="ARBA" id="ARBA00022692"/>
    </source>
</evidence>
<keyword evidence="3 5" id="KW-1133">Transmembrane helix</keyword>
<dbReference type="InterPro" id="IPR011701">
    <property type="entry name" value="MFS"/>
</dbReference>
<feature type="transmembrane region" description="Helical" evidence="5">
    <location>
        <begin position="242"/>
        <end position="263"/>
    </location>
</feature>
<accession>A0ABZ2TZY7</accession>
<keyword evidence="8" id="KW-1185">Reference proteome</keyword>
<feature type="transmembrane region" description="Helical" evidence="5">
    <location>
        <begin position="275"/>
        <end position="295"/>
    </location>
</feature>
<feature type="transmembrane region" description="Helical" evidence="5">
    <location>
        <begin position="25"/>
        <end position="41"/>
    </location>
</feature>
<reference evidence="7 8" key="1">
    <citation type="journal article" date="2023" name="Virus Evol.">
        <title>Computational host range prediction-The good, the bad, and the ugly.</title>
        <authorList>
            <person name="Howell A.A."/>
            <person name="Versoza C.J."/>
            <person name="Pfeifer S.P."/>
        </authorList>
    </citation>
    <scope>NUCLEOTIDE SEQUENCE [LARGE SCALE GENOMIC DNA]</scope>
    <source>
        <strain evidence="7 8">1610/1b</strain>
    </source>
</reference>
<feature type="transmembrane region" description="Helical" evidence="5">
    <location>
        <begin position="119"/>
        <end position="141"/>
    </location>
</feature>
<feature type="transmembrane region" description="Helical" evidence="5">
    <location>
        <begin position="409"/>
        <end position="429"/>
    </location>
</feature>
<keyword evidence="2 5" id="KW-0812">Transmembrane</keyword>
<dbReference type="RefSeq" id="WP_066172088.1">
    <property type="nucleotide sequence ID" value="NZ_CP136137.1"/>
</dbReference>
<dbReference type="Proteomes" id="UP001479933">
    <property type="component" value="Chromosome"/>
</dbReference>
<feature type="transmembrane region" description="Helical" evidence="5">
    <location>
        <begin position="374"/>
        <end position="397"/>
    </location>
</feature>
<name>A0ABZ2TZY7_9ACTN</name>
<evidence type="ECO:0000256" key="5">
    <source>
        <dbReference type="SAM" id="Phobius"/>
    </source>
</evidence>
<dbReference type="EMBL" id="CP136137">
    <property type="protein sequence ID" value="WYY05939.1"/>
    <property type="molecule type" value="Genomic_DNA"/>
</dbReference>
<feature type="transmembrane region" description="Helical" evidence="5">
    <location>
        <begin position="61"/>
        <end position="86"/>
    </location>
</feature>
<gene>
    <name evidence="7" type="ORF">RVF87_12690</name>
</gene>
<dbReference type="InterPro" id="IPR036259">
    <property type="entry name" value="MFS_trans_sf"/>
</dbReference>
<dbReference type="PANTHER" id="PTHR11662">
    <property type="entry name" value="SOLUTE CARRIER FAMILY 17"/>
    <property type="match status" value="1"/>
</dbReference>
<feature type="domain" description="Major facilitator superfamily (MFS) profile" evidence="6">
    <location>
        <begin position="28"/>
        <end position="433"/>
    </location>
</feature>
<feature type="transmembrane region" description="Helical" evidence="5">
    <location>
        <begin position="339"/>
        <end position="362"/>
    </location>
</feature>
<organism evidence="7 8">
    <name type="scientific">Gordonia hydrophobica</name>
    <dbReference type="NCBI Taxonomy" id="40516"/>
    <lineage>
        <taxon>Bacteria</taxon>
        <taxon>Bacillati</taxon>
        <taxon>Actinomycetota</taxon>
        <taxon>Actinomycetes</taxon>
        <taxon>Mycobacteriales</taxon>
        <taxon>Gordoniaceae</taxon>
        <taxon>Gordonia</taxon>
    </lineage>
</organism>
<sequence length="453" mass="47840">MTDTLTPAATTVPETAPPGYSTGRAWLITAALALFMVINWGDKSVLGLTSRALMDDLGLSPSQYGLIASSFFFLFSVATLVGGILVDRIQTRWMLMAMALVWALVQFPVMGAASFTVLLASRVVLGMAEGPASPVALHAVMKWFPDEKRDLPNAIVLGSSSLGVLIAAPVMAFVQVHWGWRWCFGVLGIAGLAWTVLWLLVGREGPYDVARTDDPPSDGTDPAAESVPERVPYRRIFTSPTWLFLAFAGFACYFVMAILSTWLPTYLESVRGMSTVTTGNLIAAVAATGAVAMFAQGALSRRLLVRGVSSRWSRSGVPAAAMAIAAVAMFGFANTGGIMQLALMLPAFVLYTTIFPAATAAIAEITPVTQRGTVLGVFCAVFGVAGMVAPTVAGRLIDNAAVQADGYHTVFVICAGLLLTAGLAVLVRVDPERDRRRLFDAPQVPGGAGSVTV</sequence>
<dbReference type="PROSITE" id="PS50850">
    <property type="entry name" value="MFS"/>
    <property type="match status" value="1"/>
</dbReference>
<feature type="transmembrane region" description="Helical" evidence="5">
    <location>
        <begin position="93"/>
        <end position="113"/>
    </location>
</feature>
<evidence type="ECO:0000256" key="4">
    <source>
        <dbReference type="ARBA" id="ARBA00023136"/>
    </source>
</evidence>
<evidence type="ECO:0000256" key="1">
    <source>
        <dbReference type="ARBA" id="ARBA00004651"/>
    </source>
</evidence>
<dbReference type="PANTHER" id="PTHR11662:SF450">
    <property type="entry name" value="BLR1003 PROTEIN"/>
    <property type="match status" value="1"/>
</dbReference>
<evidence type="ECO:0000259" key="6">
    <source>
        <dbReference type="PROSITE" id="PS50850"/>
    </source>
</evidence>
<feature type="transmembrane region" description="Helical" evidence="5">
    <location>
        <begin position="179"/>
        <end position="201"/>
    </location>
</feature>
<feature type="transmembrane region" description="Helical" evidence="5">
    <location>
        <begin position="153"/>
        <end position="173"/>
    </location>
</feature>
<evidence type="ECO:0000256" key="3">
    <source>
        <dbReference type="ARBA" id="ARBA00022989"/>
    </source>
</evidence>
<feature type="transmembrane region" description="Helical" evidence="5">
    <location>
        <begin position="316"/>
        <end position="333"/>
    </location>
</feature>
<dbReference type="Pfam" id="PF07690">
    <property type="entry name" value="MFS_1"/>
    <property type="match status" value="1"/>
</dbReference>
<dbReference type="SUPFAM" id="SSF103473">
    <property type="entry name" value="MFS general substrate transporter"/>
    <property type="match status" value="1"/>
</dbReference>
<dbReference type="Gene3D" id="1.20.1250.20">
    <property type="entry name" value="MFS general substrate transporter like domains"/>
    <property type="match status" value="2"/>
</dbReference>
<dbReference type="InterPro" id="IPR050382">
    <property type="entry name" value="MFS_Na/Anion_cotransporter"/>
</dbReference>
<evidence type="ECO:0000313" key="7">
    <source>
        <dbReference type="EMBL" id="WYY05939.1"/>
    </source>
</evidence>
<evidence type="ECO:0000313" key="8">
    <source>
        <dbReference type="Proteomes" id="UP001479933"/>
    </source>
</evidence>
<protein>
    <submittedName>
        <fullName evidence="7">MFS transporter</fullName>
    </submittedName>
</protein>